<feature type="region of interest" description="Disordered" evidence="1">
    <location>
        <begin position="205"/>
        <end position="304"/>
    </location>
</feature>
<comment type="caution">
    <text evidence="4">The sequence shown here is derived from an EMBL/GenBank/DDBJ whole genome shotgun (WGS) entry which is preliminary data.</text>
</comment>
<dbReference type="Gene3D" id="2.60.120.260">
    <property type="entry name" value="Galactose-binding domain-like"/>
    <property type="match status" value="1"/>
</dbReference>
<dbReference type="Proteomes" id="UP001295794">
    <property type="component" value="Unassembled WGS sequence"/>
</dbReference>
<feature type="compositionally biased region" description="Basic and acidic residues" evidence="1">
    <location>
        <begin position="273"/>
        <end position="285"/>
    </location>
</feature>
<evidence type="ECO:0000313" key="5">
    <source>
        <dbReference type="Proteomes" id="UP001295794"/>
    </source>
</evidence>
<gene>
    <name evidence="4" type="ORF">MYCIT1_LOCUS35814</name>
</gene>
<feature type="signal peptide" evidence="3">
    <location>
        <begin position="1"/>
        <end position="21"/>
    </location>
</feature>
<feature type="chain" id="PRO_5042275872" description="Mid2 domain-containing protein" evidence="3">
    <location>
        <begin position="22"/>
        <end position="304"/>
    </location>
</feature>
<keyword evidence="2" id="KW-0472">Membrane</keyword>
<evidence type="ECO:0000313" key="4">
    <source>
        <dbReference type="EMBL" id="CAK5283343.1"/>
    </source>
</evidence>
<sequence length="304" mass="32546">MLLRCALRFVLASSAAVYATAQTAFATIDDKIQADPTKAFNGTWHDDSQFPQAPPISFTLVFNGTGIDVFFILANTVPFPNTITNTNLIFTLDGLPSGTFSHSPSLSTDFQYNVSVYSVSGLPQATHQLVVASNNQTAGSLMLFDYARYTYDVDASAAPNSSQQTASAKSKPRQSSAIAAGISVPVLVLAVGGGCIYSYLARKRRSGGSPAWSSRLGRSRDEVGNTTVTDEESMIQGHGSAPLSLPGGMSDEIRQQHQQDGSDTISIPPPAYEGHEAANRERLDSPRAVGRAYEPRRQLPRIPS</sequence>
<evidence type="ECO:0000256" key="2">
    <source>
        <dbReference type="SAM" id="Phobius"/>
    </source>
</evidence>
<feature type="transmembrane region" description="Helical" evidence="2">
    <location>
        <begin position="177"/>
        <end position="200"/>
    </location>
</feature>
<evidence type="ECO:0000256" key="1">
    <source>
        <dbReference type="SAM" id="MobiDB-lite"/>
    </source>
</evidence>
<keyword evidence="2" id="KW-1133">Transmembrane helix</keyword>
<dbReference type="EMBL" id="CAVNYO010000466">
    <property type="protein sequence ID" value="CAK5283343.1"/>
    <property type="molecule type" value="Genomic_DNA"/>
</dbReference>
<dbReference type="AlphaFoldDB" id="A0AAD2Q703"/>
<keyword evidence="3" id="KW-0732">Signal</keyword>
<proteinExistence type="predicted"/>
<evidence type="ECO:0008006" key="6">
    <source>
        <dbReference type="Google" id="ProtNLM"/>
    </source>
</evidence>
<evidence type="ECO:0000256" key="3">
    <source>
        <dbReference type="SAM" id="SignalP"/>
    </source>
</evidence>
<keyword evidence="2" id="KW-0812">Transmembrane</keyword>
<organism evidence="4 5">
    <name type="scientific">Mycena citricolor</name>
    <dbReference type="NCBI Taxonomy" id="2018698"/>
    <lineage>
        <taxon>Eukaryota</taxon>
        <taxon>Fungi</taxon>
        <taxon>Dikarya</taxon>
        <taxon>Basidiomycota</taxon>
        <taxon>Agaricomycotina</taxon>
        <taxon>Agaricomycetes</taxon>
        <taxon>Agaricomycetidae</taxon>
        <taxon>Agaricales</taxon>
        <taxon>Marasmiineae</taxon>
        <taxon>Mycenaceae</taxon>
        <taxon>Mycena</taxon>
    </lineage>
</organism>
<reference evidence="4" key="1">
    <citation type="submission" date="2023-11" db="EMBL/GenBank/DDBJ databases">
        <authorList>
            <person name="De Vega J J."/>
            <person name="De Vega J J."/>
        </authorList>
    </citation>
    <scope>NUCLEOTIDE SEQUENCE</scope>
</reference>
<keyword evidence="5" id="KW-1185">Reference proteome</keyword>
<accession>A0AAD2Q703</accession>
<protein>
    <recommendedName>
        <fullName evidence="6">Mid2 domain-containing protein</fullName>
    </recommendedName>
</protein>
<name>A0AAD2Q703_9AGAR</name>